<comment type="caution">
    <text evidence="1">The sequence shown here is derived from an EMBL/GenBank/DDBJ whole genome shotgun (WGS) entry which is preliminary data.</text>
</comment>
<protein>
    <submittedName>
        <fullName evidence="1">Uncharacterized protein</fullName>
    </submittedName>
</protein>
<evidence type="ECO:0000313" key="3">
    <source>
        <dbReference type="Proteomes" id="UP000789738"/>
    </source>
</evidence>
<dbReference type="EMBL" id="CAMTCP010000236">
    <property type="protein sequence ID" value="CAI3615741.1"/>
    <property type="molecule type" value="Genomic_DNA"/>
</dbReference>
<accession>A0AA86K2D6</accession>
<evidence type="ECO:0000313" key="2">
    <source>
        <dbReference type="EMBL" id="CAI3615741.1"/>
    </source>
</evidence>
<dbReference type="Proteomes" id="UP001189143">
    <property type="component" value="Unassembled WGS sequence"/>
</dbReference>
<evidence type="ECO:0000313" key="1">
    <source>
        <dbReference type="EMBL" id="CAG9709765.1"/>
    </source>
</evidence>
<reference evidence="1" key="1">
    <citation type="submission" date="2021-10" db="EMBL/GenBank/DDBJ databases">
        <authorList>
            <person name="Mesa V."/>
        </authorList>
    </citation>
    <scope>NUCLEOTIDE SEQUENCE</scope>
    <source>
        <strain evidence="1">CC3_PB</strain>
    </source>
</reference>
<sequence length="159" mass="17932">MSKKKVRIFIFLAISLLLLLLLSIPQKVVNWNNSKTIETLGDYAFEKTKDSVITKKFDGNYLYPLVTIALDNKEIDIRLEDLDEGSNVYLINPETGEEIPLEDNQGGKYSVKTSLKKDIDYGVIMNFKLIGSIRVVDDLDIPNQNKVFTDILTTLGCGL</sequence>
<name>A0AA86K2D6_9CLOT</name>
<reference evidence="2" key="2">
    <citation type="submission" date="2022-10" db="EMBL/GenBank/DDBJ databases">
        <authorList>
            <person name="Aires J."/>
            <person name="Mesa V."/>
        </authorList>
    </citation>
    <scope>NUCLEOTIDE SEQUENCE</scope>
    <source>
        <strain evidence="2">Clostridium neonatale JD116</strain>
    </source>
</reference>
<dbReference type="RefSeq" id="WP_125149176.1">
    <property type="nucleotide sequence ID" value="NZ_CAKJVE010000004.1"/>
</dbReference>
<dbReference type="Proteomes" id="UP000789738">
    <property type="component" value="Unassembled WGS sequence"/>
</dbReference>
<gene>
    <name evidence="2" type="ORF">CNEO2_390008</name>
    <name evidence="1" type="ORF">CNEO_44401</name>
</gene>
<dbReference type="EMBL" id="CAKJVE010000004">
    <property type="protein sequence ID" value="CAG9709765.1"/>
    <property type="molecule type" value="Genomic_DNA"/>
</dbReference>
<organism evidence="1 3">
    <name type="scientific">Clostridium neonatale</name>
    <dbReference type="NCBI Taxonomy" id="137838"/>
    <lineage>
        <taxon>Bacteria</taxon>
        <taxon>Bacillati</taxon>
        <taxon>Bacillota</taxon>
        <taxon>Clostridia</taxon>
        <taxon>Eubacteriales</taxon>
        <taxon>Clostridiaceae</taxon>
        <taxon>Clostridium</taxon>
    </lineage>
</organism>
<dbReference type="AlphaFoldDB" id="A0AA86K2D6"/>
<proteinExistence type="predicted"/>